<dbReference type="EMBL" id="PCWN01000007">
    <property type="protein sequence ID" value="PIR04261.1"/>
    <property type="molecule type" value="Genomic_DNA"/>
</dbReference>
<evidence type="ECO:0008006" key="5">
    <source>
        <dbReference type="Google" id="ProtNLM"/>
    </source>
</evidence>
<gene>
    <name evidence="3" type="ORF">COV59_03705</name>
</gene>
<feature type="domain" description="Glycosyl transferase family 1" evidence="1">
    <location>
        <begin position="195"/>
        <end position="354"/>
    </location>
</feature>
<dbReference type="Pfam" id="PF00534">
    <property type="entry name" value="Glycos_transf_1"/>
    <property type="match status" value="1"/>
</dbReference>
<organism evidence="3 4">
    <name type="scientific">Candidatus Magasanikbacteria bacterium CG11_big_fil_rev_8_21_14_0_20_39_34</name>
    <dbReference type="NCBI Taxonomy" id="1974653"/>
    <lineage>
        <taxon>Bacteria</taxon>
        <taxon>Candidatus Magasanikiibacteriota</taxon>
    </lineage>
</organism>
<dbReference type="InterPro" id="IPR028098">
    <property type="entry name" value="Glyco_trans_4-like_N"/>
</dbReference>
<dbReference type="InterPro" id="IPR001296">
    <property type="entry name" value="Glyco_trans_1"/>
</dbReference>
<dbReference type="PANTHER" id="PTHR45947:SF3">
    <property type="entry name" value="SULFOQUINOVOSYL TRANSFERASE SQD2"/>
    <property type="match status" value="1"/>
</dbReference>
<protein>
    <recommendedName>
        <fullName evidence="5">Glycosyl transferase family 1 domain-containing protein</fullName>
    </recommendedName>
</protein>
<dbReference type="SUPFAM" id="SSF53756">
    <property type="entry name" value="UDP-Glycosyltransferase/glycogen phosphorylase"/>
    <property type="match status" value="1"/>
</dbReference>
<evidence type="ECO:0000313" key="3">
    <source>
        <dbReference type="EMBL" id="PIR04261.1"/>
    </source>
</evidence>
<dbReference type="InterPro" id="IPR050194">
    <property type="entry name" value="Glycosyltransferase_grp1"/>
</dbReference>
<dbReference type="Proteomes" id="UP000229600">
    <property type="component" value="Unassembled WGS sequence"/>
</dbReference>
<feature type="domain" description="Glycosyltransferase subfamily 4-like N-terminal" evidence="2">
    <location>
        <begin position="12"/>
        <end position="176"/>
    </location>
</feature>
<sequence>MKILFLITKAEVGGAQKMTLTLSKELKRRGHEVMLGLGKNTGTFLIDELQKEDIPFHTFSYLSRSLNPLLIFQFKKEFSQFLSKNSFDVIHLNSSNTLPAAEVTKKKSPKTKTVFTFRGLSYLDPGSKKYLLKFFFQKFYLHYLPFIDHPVFVSQTNREYANKINLCKSQEVVYNAPEVEYLSKQESEEELERLIHKEKGFLREKQILGSIGRLAYPKNYELIFKALPKLLQTNPNILFFLFGSGPEFQNYQSIIQKENLSENVFILQAENAAQYLKGFHIFVLPSLYEGLSITLIEALQAHIPIVASDVGGSHEVLHDDTNQLFESGHETALCEKIKAFLDNRMLFEETIEKNKVFSKDFGVKTMVEDYLKIYTKK</sequence>
<name>A0A2H0N5T7_9BACT</name>
<accession>A0A2H0N5T7</accession>
<reference evidence="3 4" key="1">
    <citation type="submission" date="2017-09" db="EMBL/GenBank/DDBJ databases">
        <title>Depth-based differentiation of microbial function through sediment-hosted aquifers and enrichment of novel symbionts in the deep terrestrial subsurface.</title>
        <authorList>
            <person name="Probst A.J."/>
            <person name="Ladd B."/>
            <person name="Jarett J.K."/>
            <person name="Geller-Mcgrath D.E."/>
            <person name="Sieber C.M."/>
            <person name="Emerson J.B."/>
            <person name="Anantharaman K."/>
            <person name="Thomas B.C."/>
            <person name="Malmstrom R."/>
            <person name="Stieglmeier M."/>
            <person name="Klingl A."/>
            <person name="Woyke T."/>
            <person name="Ryan C.M."/>
            <person name="Banfield J.F."/>
        </authorList>
    </citation>
    <scope>NUCLEOTIDE SEQUENCE [LARGE SCALE GENOMIC DNA]</scope>
    <source>
        <strain evidence="3">CG11_big_fil_rev_8_21_14_0_20_39_34</strain>
    </source>
</reference>
<evidence type="ECO:0000313" key="4">
    <source>
        <dbReference type="Proteomes" id="UP000229600"/>
    </source>
</evidence>
<dbReference type="PANTHER" id="PTHR45947">
    <property type="entry name" value="SULFOQUINOVOSYL TRANSFERASE SQD2"/>
    <property type="match status" value="1"/>
</dbReference>
<proteinExistence type="predicted"/>
<evidence type="ECO:0000259" key="1">
    <source>
        <dbReference type="Pfam" id="PF00534"/>
    </source>
</evidence>
<evidence type="ECO:0000259" key="2">
    <source>
        <dbReference type="Pfam" id="PF13439"/>
    </source>
</evidence>
<dbReference type="AlphaFoldDB" id="A0A2H0N5T7"/>
<dbReference type="Pfam" id="PF13439">
    <property type="entry name" value="Glyco_transf_4"/>
    <property type="match status" value="1"/>
</dbReference>
<comment type="caution">
    <text evidence="3">The sequence shown here is derived from an EMBL/GenBank/DDBJ whole genome shotgun (WGS) entry which is preliminary data.</text>
</comment>
<dbReference type="Gene3D" id="3.40.50.2000">
    <property type="entry name" value="Glycogen Phosphorylase B"/>
    <property type="match status" value="2"/>
</dbReference>
<dbReference type="GO" id="GO:0016757">
    <property type="term" value="F:glycosyltransferase activity"/>
    <property type="evidence" value="ECO:0007669"/>
    <property type="project" value="InterPro"/>
</dbReference>